<sequence>MPVIVQRIVVDWGKDARGAREASLRRDIPRALDLPPLPDAPLAVHEINIACVPWRAELFMDGEFDGEKDERVSLYGGP</sequence>
<evidence type="ECO:0000313" key="2">
    <source>
        <dbReference type="Proteomes" id="UP001596058"/>
    </source>
</evidence>
<proteinExistence type="predicted"/>
<reference evidence="2" key="1">
    <citation type="journal article" date="2019" name="Int. J. Syst. Evol. Microbiol.">
        <title>The Global Catalogue of Microorganisms (GCM) 10K type strain sequencing project: providing services to taxonomists for standard genome sequencing and annotation.</title>
        <authorList>
            <consortium name="The Broad Institute Genomics Platform"/>
            <consortium name="The Broad Institute Genome Sequencing Center for Infectious Disease"/>
            <person name="Wu L."/>
            <person name="Ma J."/>
        </authorList>
    </citation>
    <scope>NUCLEOTIDE SEQUENCE [LARGE SCALE GENOMIC DNA]</scope>
    <source>
        <strain evidence="2">CCUG 53903</strain>
    </source>
</reference>
<evidence type="ECO:0000313" key="1">
    <source>
        <dbReference type="EMBL" id="MFC5832738.1"/>
    </source>
</evidence>
<dbReference type="EMBL" id="JBHSPA010000084">
    <property type="protein sequence ID" value="MFC5832738.1"/>
    <property type="molecule type" value="Genomic_DNA"/>
</dbReference>
<keyword evidence="2" id="KW-1185">Reference proteome</keyword>
<organism evidence="1 2">
    <name type="scientific">Nonomuraea insulae</name>
    <dbReference type="NCBI Taxonomy" id="1616787"/>
    <lineage>
        <taxon>Bacteria</taxon>
        <taxon>Bacillati</taxon>
        <taxon>Actinomycetota</taxon>
        <taxon>Actinomycetes</taxon>
        <taxon>Streptosporangiales</taxon>
        <taxon>Streptosporangiaceae</taxon>
        <taxon>Nonomuraea</taxon>
    </lineage>
</organism>
<comment type="caution">
    <text evidence="1">The sequence shown here is derived from an EMBL/GenBank/DDBJ whole genome shotgun (WGS) entry which is preliminary data.</text>
</comment>
<accession>A0ABW1D4A2</accession>
<dbReference type="RefSeq" id="WP_379522172.1">
    <property type="nucleotide sequence ID" value="NZ_JBHSPA010000084.1"/>
</dbReference>
<protein>
    <submittedName>
        <fullName evidence="1">Uncharacterized protein</fullName>
    </submittedName>
</protein>
<name>A0ABW1D4A2_9ACTN</name>
<gene>
    <name evidence="1" type="ORF">ACFPZ3_53550</name>
</gene>
<dbReference type="Proteomes" id="UP001596058">
    <property type="component" value="Unassembled WGS sequence"/>
</dbReference>